<dbReference type="GO" id="GO:0008233">
    <property type="term" value="F:peptidase activity"/>
    <property type="evidence" value="ECO:0007669"/>
    <property type="project" value="UniProtKB-KW"/>
</dbReference>
<protein>
    <submittedName>
        <fullName evidence="3">Clp protease</fullName>
    </submittedName>
</protein>
<dbReference type="RefSeq" id="WP_044366442.1">
    <property type="nucleotide sequence ID" value="NZ_JRKI01000029.1"/>
</dbReference>
<dbReference type="InterPro" id="IPR004176">
    <property type="entry name" value="Clp_R_N"/>
</dbReference>
<dbReference type="InterPro" id="IPR036628">
    <property type="entry name" value="Clp_N_dom_sf"/>
</dbReference>
<dbReference type="PANTHER" id="PTHR47016:SF5">
    <property type="entry name" value="CLP DOMAIN SUPERFAMILY PROTEIN"/>
    <property type="match status" value="1"/>
</dbReference>
<dbReference type="PATRIC" id="fig|1240678.4.peg.5100"/>
<dbReference type="SUPFAM" id="SSF81923">
    <property type="entry name" value="Double Clp-N motif"/>
    <property type="match status" value="1"/>
</dbReference>
<evidence type="ECO:0000313" key="3">
    <source>
        <dbReference type="EMBL" id="KIZ16249.1"/>
    </source>
</evidence>
<evidence type="ECO:0000259" key="2">
    <source>
        <dbReference type="PROSITE" id="PS51903"/>
    </source>
</evidence>
<dbReference type="AlphaFoldDB" id="A0A0D7CJ46"/>
<gene>
    <name evidence="3" type="ORF">SNA_23970</name>
</gene>
<dbReference type="GO" id="GO:0006508">
    <property type="term" value="P:proteolysis"/>
    <property type="evidence" value="ECO:0007669"/>
    <property type="project" value="UniProtKB-KW"/>
</dbReference>
<keyword evidence="1" id="KW-0677">Repeat</keyword>
<sequence>MGNSDRTTNPVRLDDLIEAIKNVHTDALDQLSDAVLAAEHLGDVADHLIGHFVDQARRSGASWTEIGTSMGVSKQAAQKRFVPKGSGEPADFDAQQAFGRYTPRARKAVVASQEAARAASHDTIRPEHLLLGVLTEPDGIGARALVEQGASADAVREAATAALPPAAEELPALIPFDAQAKKALELTYREALRLGHNYIGTEHILLALLEREAGTGVLSGLGITKAATETAVNDVMTAAMQDRDRNES</sequence>
<dbReference type="Gene3D" id="1.10.1780.10">
    <property type="entry name" value="Clp, N-terminal domain"/>
    <property type="match status" value="1"/>
</dbReference>
<proteinExistence type="predicted"/>
<dbReference type="PANTHER" id="PTHR47016">
    <property type="entry name" value="ATP-DEPENDENT CLP PROTEASE ATP-BINDING SUBUNIT CLPT1, CHLOROPLASTIC"/>
    <property type="match status" value="1"/>
</dbReference>
<dbReference type="Pfam" id="PF02861">
    <property type="entry name" value="Clp_N"/>
    <property type="match status" value="1"/>
</dbReference>
<keyword evidence="4" id="KW-1185">Reference proteome</keyword>
<reference evidence="3 4" key="1">
    <citation type="submission" date="2014-09" db="EMBL/GenBank/DDBJ databases">
        <title>Draft genome sequence of Streptomyces natalensis ATCC 27448, producer of the antifungal pimaricin.</title>
        <authorList>
            <person name="Mendes M.V."/>
            <person name="Beites T."/>
            <person name="Pires S."/>
            <person name="Santos C.L."/>
            <person name="Moradas-Ferreira P."/>
        </authorList>
    </citation>
    <scope>NUCLEOTIDE SEQUENCE [LARGE SCALE GENOMIC DNA]</scope>
    <source>
        <strain evidence="3 4">ATCC 27448</strain>
    </source>
</reference>
<keyword evidence="3" id="KW-0378">Hydrolase</keyword>
<organism evidence="3 4">
    <name type="scientific">Streptomyces natalensis ATCC 27448</name>
    <dbReference type="NCBI Taxonomy" id="1240678"/>
    <lineage>
        <taxon>Bacteria</taxon>
        <taxon>Bacillati</taxon>
        <taxon>Actinomycetota</taxon>
        <taxon>Actinomycetes</taxon>
        <taxon>Kitasatosporales</taxon>
        <taxon>Streptomycetaceae</taxon>
        <taxon>Streptomyces</taxon>
    </lineage>
</organism>
<dbReference type="PROSITE" id="PS51903">
    <property type="entry name" value="CLP_R"/>
    <property type="match status" value="1"/>
</dbReference>
<comment type="caution">
    <text evidence="3">The sequence shown here is derived from an EMBL/GenBank/DDBJ whole genome shotgun (WGS) entry which is preliminary data.</text>
</comment>
<accession>A0A0D7CJ46</accession>
<evidence type="ECO:0000256" key="1">
    <source>
        <dbReference type="PROSITE-ProRule" id="PRU01251"/>
    </source>
</evidence>
<feature type="domain" description="Clp R" evidence="2">
    <location>
        <begin position="98"/>
        <end position="238"/>
    </location>
</feature>
<dbReference type="InterPro" id="IPR044217">
    <property type="entry name" value="CLPT1/2"/>
</dbReference>
<dbReference type="Proteomes" id="UP000032458">
    <property type="component" value="Unassembled WGS sequence"/>
</dbReference>
<dbReference type="EMBL" id="JRKI01000029">
    <property type="protein sequence ID" value="KIZ16249.1"/>
    <property type="molecule type" value="Genomic_DNA"/>
</dbReference>
<evidence type="ECO:0000313" key="4">
    <source>
        <dbReference type="Proteomes" id="UP000032458"/>
    </source>
</evidence>
<keyword evidence="3" id="KW-0645">Protease</keyword>
<name>A0A0D7CJ46_9ACTN</name>